<evidence type="ECO:0000256" key="1">
    <source>
        <dbReference type="ARBA" id="ARBA00022465"/>
    </source>
</evidence>
<keyword evidence="2" id="KW-1133">Transmembrane helix</keyword>
<sequence>MDTSEFERGISQAKTKTAASVTEMKSQYKSLAASLGGYQSAFNKAVAQYGTSSQSAQKYSAKIAEQRQKLDECRKSLGAVGVSVEDVGRKMERASAKTESLSVPFSGLSKTLTGAFTKSQLIATAITSLAGKFASFGEGVVKQGADFNQAMEKYRVAYTNMLGSAEQAQAVLNQIKQDAAHTPLNVDSLVQANQLLISAGVDAGKARSTILALGDAVSATSGGNDALSRMAANLQQIKNVGKASAADIKQFAMAGIDIYGILADYTGKNTAEVQNMTVTYDLLTAALQKASEEGGRYYNAMETQSQTMSGRIETLKDNWSQLLGTLTEGLTETEGKLVTAASGWVQRLQEAFETSGANGLMQAGGHIVDDIATGISDGIPSLATQAAGAVQNFALYLQDNTGQIVDTGGQLLTSLANGILSTAPIVANAAVQTVSSLAVELWNNADKIFTAGADLLGKLVEGFLSLTGNVIEAIGNITAAIVTKIFSTDWVQIGKDIVSSIGQGILNGVSAMSGPLDRLSYKLNHALGKNGYEENTFEAWAAANGKTSETRYQQGSPKDVDYWKRYGDRLARQYGLNEIGLDTGSNGTNTTSGEDTTKVTKTGSTAETVISSISSTATTTAQNALGTVTTSIQTLTEKVKDGAGNIKDRITETTTTTGKEMVNGVATTFKQVETKVNGTVTKVTKTYDDMSKTLLGTFTNVSETTFNGITTKVQQAVEKYADGSEHIKKNVTETGQRIGENGAETYEKIITYIDGIQDKVTETSTLIDKSVKGTQNRIDQQLSEASGQLDKGIFGLVKNTFKDAKNGDWASLGLDFVNLIWGEVSQGQRDVISKWLTDALTAVNEGYFSGGIGKAFDIFQKLFADGGVKSDIDGVTNSVKAFGEIVNGLAGSGGVGGALGSIVQSFSGMAGGITSALGNIVSFVAANPVLALILGVGAVAGGIGLALWANSQKESAPVSHYQSPFDKTGVYDSLGTFSTRAALQYRVTGQQSIVDRQTSILERIEGMLDEHLPDIGKGQVVMDSGELVGVLSPRMATNVDARIGVTVTRKARGV</sequence>
<dbReference type="GO" id="GO:0098003">
    <property type="term" value="P:viral tail assembly"/>
    <property type="evidence" value="ECO:0007669"/>
    <property type="project" value="UniProtKB-KW"/>
</dbReference>
<evidence type="ECO:0000256" key="2">
    <source>
        <dbReference type="SAM" id="Phobius"/>
    </source>
</evidence>
<feature type="transmembrane region" description="Helical" evidence="2">
    <location>
        <begin position="929"/>
        <end position="949"/>
    </location>
</feature>
<dbReference type="InterPro" id="IPR013491">
    <property type="entry name" value="Tape_meas_N"/>
</dbReference>
<accession>A0A8S5US67</accession>
<protein>
    <submittedName>
        <fullName evidence="4">Tail tape measure protein</fullName>
    </submittedName>
</protein>
<reference evidence="4" key="1">
    <citation type="journal article" date="2021" name="Proc. Natl. Acad. Sci. U.S.A.">
        <title>A Catalog of Tens of Thousands of Viruses from Human Metagenomes Reveals Hidden Associations with Chronic Diseases.</title>
        <authorList>
            <person name="Tisza M.J."/>
            <person name="Buck C.B."/>
        </authorList>
    </citation>
    <scope>NUCLEOTIDE SEQUENCE</scope>
    <source>
        <strain evidence="4">CtAvy12</strain>
    </source>
</reference>
<name>A0A8S5US67_9CAUD</name>
<keyword evidence="2" id="KW-0812">Transmembrane</keyword>
<organism evidence="4">
    <name type="scientific">Siphoviridae sp. ctAvy12</name>
    <dbReference type="NCBI Taxonomy" id="2825371"/>
    <lineage>
        <taxon>Viruses</taxon>
        <taxon>Duplodnaviria</taxon>
        <taxon>Heunggongvirae</taxon>
        <taxon>Uroviricota</taxon>
        <taxon>Caudoviricetes</taxon>
    </lineage>
</organism>
<dbReference type="Gene3D" id="1.20.120.20">
    <property type="entry name" value="Apolipoprotein"/>
    <property type="match status" value="1"/>
</dbReference>
<dbReference type="NCBIfam" id="TIGR02675">
    <property type="entry name" value="tape_meas_nterm"/>
    <property type="match status" value="1"/>
</dbReference>
<proteinExistence type="predicted"/>
<evidence type="ECO:0000259" key="3">
    <source>
        <dbReference type="Pfam" id="PF20155"/>
    </source>
</evidence>
<keyword evidence="1" id="KW-1245">Viral tail assembly</keyword>
<keyword evidence="2" id="KW-0472">Membrane</keyword>
<feature type="domain" description="Tape measure protein N-terminal" evidence="3">
    <location>
        <begin position="144"/>
        <end position="327"/>
    </location>
</feature>
<keyword evidence="1" id="KW-1188">Viral release from host cell</keyword>
<dbReference type="EMBL" id="BK016129">
    <property type="protein sequence ID" value="DAF97244.1"/>
    <property type="molecule type" value="Genomic_DNA"/>
</dbReference>
<dbReference type="Pfam" id="PF20155">
    <property type="entry name" value="TMP_3"/>
    <property type="match status" value="1"/>
</dbReference>
<evidence type="ECO:0000313" key="4">
    <source>
        <dbReference type="EMBL" id="DAF97244.1"/>
    </source>
</evidence>